<dbReference type="GO" id="GO:0005921">
    <property type="term" value="C:gap junction"/>
    <property type="evidence" value="ECO:0007669"/>
    <property type="project" value="UniProtKB-UniRule"/>
</dbReference>
<feature type="region of interest" description="Disordered" evidence="10">
    <location>
        <begin position="459"/>
        <end position="504"/>
    </location>
</feature>
<dbReference type="OrthoDB" id="6245842at2759"/>
<evidence type="ECO:0000256" key="5">
    <source>
        <dbReference type="ARBA" id="ARBA00022989"/>
    </source>
</evidence>
<comment type="function">
    <text evidence="9">Structural component of the gap junctions.</text>
</comment>
<comment type="subcellular location">
    <subcellularLocation>
        <location evidence="1 9">Cell membrane</location>
        <topology evidence="1 9">Multi-pass membrane protein</topology>
    </subcellularLocation>
</comment>
<evidence type="ECO:0000313" key="12">
    <source>
        <dbReference type="EnsemblMetazoa" id="HelroP106068"/>
    </source>
</evidence>
<dbReference type="PRINTS" id="PR01262">
    <property type="entry name" value="INNEXIN"/>
</dbReference>
<dbReference type="InterPro" id="IPR000990">
    <property type="entry name" value="Innexin"/>
</dbReference>
<evidence type="ECO:0000313" key="11">
    <source>
        <dbReference type="EMBL" id="ESO06266.1"/>
    </source>
</evidence>
<feature type="transmembrane region" description="Helical" evidence="9">
    <location>
        <begin position="30"/>
        <end position="48"/>
    </location>
</feature>
<evidence type="ECO:0000256" key="8">
    <source>
        <dbReference type="ARBA" id="ARBA00023303"/>
    </source>
</evidence>
<keyword evidence="3" id="KW-1003">Cell membrane</keyword>
<evidence type="ECO:0000256" key="4">
    <source>
        <dbReference type="ARBA" id="ARBA00022692"/>
    </source>
</evidence>
<feature type="compositionally biased region" description="Basic and acidic residues" evidence="10">
    <location>
        <begin position="459"/>
        <end position="480"/>
    </location>
</feature>
<dbReference type="OMA" id="ESWINII"/>
<accession>T1EE00</accession>
<dbReference type="PANTHER" id="PTHR11893:SF36">
    <property type="entry name" value="INNEXIN-5"/>
    <property type="match status" value="1"/>
</dbReference>
<reference evidence="12" key="3">
    <citation type="submission" date="2015-06" db="UniProtKB">
        <authorList>
            <consortium name="EnsemblMetazoa"/>
        </authorList>
    </citation>
    <scope>IDENTIFICATION</scope>
</reference>
<gene>
    <name evidence="12" type="primary">20194802</name>
    <name evidence="9" type="synonym">inx</name>
    <name evidence="11" type="ORF">HELRODRAFT_106068</name>
</gene>
<dbReference type="EMBL" id="KB096324">
    <property type="protein sequence ID" value="ESO06266.1"/>
    <property type="molecule type" value="Genomic_DNA"/>
</dbReference>
<organism evidence="12 13">
    <name type="scientific">Helobdella robusta</name>
    <name type="common">Californian leech</name>
    <dbReference type="NCBI Taxonomy" id="6412"/>
    <lineage>
        <taxon>Eukaryota</taxon>
        <taxon>Metazoa</taxon>
        <taxon>Spiralia</taxon>
        <taxon>Lophotrochozoa</taxon>
        <taxon>Annelida</taxon>
        <taxon>Clitellata</taxon>
        <taxon>Hirudinea</taxon>
        <taxon>Rhynchobdellida</taxon>
        <taxon>Glossiphoniidae</taxon>
        <taxon>Helobdella</taxon>
    </lineage>
</organism>
<evidence type="ECO:0000256" key="3">
    <source>
        <dbReference type="ARBA" id="ARBA00022475"/>
    </source>
</evidence>
<dbReference type="EnsemblMetazoa" id="HelroT106068">
    <property type="protein sequence ID" value="HelroP106068"/>
    <property type="gene ID" value="HelroG106068"/>
</dbReference>
<keyword evidence="13" id="KW-1185">Reference proteome</keyword>
<keyword evidence="7 9" id="KW-0472">Membrane</keyword>
<dbReference type="AlphaFoldDB" id="T1EE00"/>
<evidence type="ECO:0000256" key="9">
    <source>
        <dbReference type="RuleBase" id="RU010713"/>
    </source>
</evidence>
<dbReference type="EMBL" id="AMQM01000596">
    <property type="status" value="NOT_ANNOTATED_CDS"/>
    <property type="molecule type" value="Genomic_DNA"/>
</dbReference>
<dbReference type="RefSeq" id="XP_009015634.1">
    <property type="nucleotide sequence ID" value="XM_009017386.1"/>
</dbReference>
<keyword evidence="8 9" id="KW-0407">Ion channel</keyword>
<evidence type="ECO:0000256" key="1">
    <source>
        <dbReference type="ARBA" id="ARBA00004651"/>
    </source>
</evidence>
<feature type="transmembrane region" description="Helical" evidence="9">
    <location>
        <begin position="99"/>
        <end position="117"/>
    </location>
</feature>
<dbReference type="Proteomes" id="UP000015101">
    <property type="component" value="Unassembled WGS sequence"/>
</dbReference>
<feature type="compositionally biased region" description="Low complexity" evidence="10">
    <location>
        <begin position="494"/>
        <end position="504"/>
    </location>
</feature>
<feature type="transmembrane region" description="Helical" evidence="9">
    <location>
        <begin position="197"/>
        <end position="219"/>
    </location>
</feature>
<reference evidence="11 13" key="2">
    <citation type="journal article" date="2013" name="Nature">
        <title>Insights into bilaterian evolution from three spiralian genomes.</title>
        <authorList>
            <person name="Simakov O."/>
            <person name="Marletaz F."/>
            <person name="Cho S.J."/>
            <person name="Edsinger-Gonzales E."/>
            <person name="Havlak P."/>
            <person name="Hellsten U."/>
            <person name="Kuo D.H."/>
            <person name="Larsson T."/>
            <person name="Lv J."/>
            <person name="Arendt D."/>
            <person name="Savage R."/>
            <person name="Osoegawa K."/>
            <person name="de Jong P."/>
            <person name="Grimwood J."/>
            <person name="Chapman J.A."/>
            <person name="Shapiro H."/>
            <person name="Aerts A."/>
            <person name="Otillar R.P."/>
            <person name="Terry A.Y."/>
            <person name="Boore J.L."/>
            <person name="Grigoriev I.V."/>
            <person name="Lindberg D.R."/>
            <person name="Seaver E.C."/>
            <person name="Weisblat D.A."/>
            <person name="Putnam N.H."/>
            <person name="Rokhsar D.S."/>
        </authorList>
    </citation>
    <scope>NUCLEOTIDE SEQUENCE</scope>
</reference>
<dbReference type="FunCoup" id="T1EE00">
    <property type="interactions" value="74"/>
</dbReference>
<evidence type="ECO:0000256" key="2">
    <source>
        <dbReference type="ARBA" id="ARBA00022448"/>
    </source>
</evidence>
<comment type="similarity">
    <text evidence="9">Belongs to the pannexin family.</text>
</comment>
<keyword evidence="2 9" id="KW-0813">Transport</keyword>
<dbReference type="CTD" id="20194802"/>
<dbReference type="InParanoid" id="T1EE00"/>
<protein>
    <recommendedName>
        <fullName evidence="9">Innexin</fullName>
    </recommendedName>
</protein>
<dbReference type="GO" id="GO:0005886">
    <property type="term" value="C:plasma membrane"/>
    <property type="evidence" value="ECO:0007669"/>
    <property type="project" value="UniProtKB-SubCell"/>
</dbReference>
<name>T1EE00_HELRO</name>
<dbReference type="PANTHER" id="PTHR11893">
    <property type="entry name" value="INNEXIN"/>
    <property type="match status" value="1"/>
</dbReference>
<evidence type="ECO:0000313" key="13">
    <source>
        <dbReference type="Proteomes" id="UP000015101"/>
    </source>
</evidence>
<dbReference type="KEGG" id="hro:HELRODRAFT_106068"/>
<dbReference type="GO" id="GO:0034220">
    <property type="term" value="P:monoatomic ion transmembrane transport"/>
    <property type="evidence" value="ECO:0007669"/>
    <property type="project" value="UniProtKB-KW"/>
</dbReference>
<keyword evidence="5 9" id="KW-1133">Transmembrane helix</keyword>
<keyword evidence="6 9" id="KW-0406">Ion transport</keyword>
<dbReference type="GeneID" id="20194802"/>
<evidence type="ECO:0000256" key="7">
    <source>
        <dbReference type="ARBA" id="ARBA00023136"/>
    </source>
</evidence>
<sequence>MDKLVGLIKKAPKSRDYNDDDVIDRLSSRYTVVMLICFSLLVSMNQYVRNPITCMIPSSLKGNEKFATSFCWIRNTYYITWDTILEQAGRNSNKQTVAYYQWIPFVLVAQAVLFYLPSVIWHSLNSRSGVDADNILAAAHTFSLTDKVETRDRTMKMLVQQIHRFLKSHTVDHKKKRKKNCCGCKGRQCVGTRIGNYLVIIFIISKIFYLLNIFAQLYFLGRLMSTNFFQFGFHLFSQIIDKIDWTIEEEVVFPRETYCDINIIGLDAGNRQNFTLQCVLPVNAYNEKIYLFLWCWMMFLAVATSCCLLMWLLRSLCTADRERFVKNHVLDATGLKQEQKNLEQQPASKQPKSTYDTVVSQERSGKLSIEKLSNANDKSYTHGQPNPIRGADYIVLIASEDVHEFNRNIKRFCRKYLMQDGELLLRLIAHNTDHVTTTEVIYEVWKNWLDVEKSMDKKWSVSGESKREKKKGEEKLEKTNNTDAAGHLFKGFMKNKNNKNISNV</sequence>
<dbReference type="PROSITE" id="PS51013">
    <property type="entry name" value="PANNEXIN"/>
    <property type="match status" value="1"/>
</dbReference>
<feature type="transmembrane region" description="Helical" evidence="9">
    <location>
        <begin position="289"/>
        <end position="313"/>
    </location>
</feature>
<evidence type="ECO:0000256" key="6">
    <source>
        <dbReference type="ARBA" id="ARBA00023065"/>
    </source>
</evidence>
<reference evidence="13" key="1">
    <citation type="submission" date="2012-12" db="EMBL/GenBank/DDBJ databases">
        <authorList>
            <person name="Hellsten U."/>
            <person name="Grimwood J."/>
            <person name="Chapman J.A."/>
            <person name="Shapiro H."/>
            <person name="Aerts A."/>
            <person name="Otillar R.P."/>
            <person name="Terry A.Y."/>
            <person name="Boore J.L."/>
            <person name="Simakov O."/>
            <person name="Marletaz F."/>
            <person name="Cho S.-J."/>
            <person name="Edsinger-Gonzales E."/>
            <person name="Havlak P."/>
            <person name="Kuo D.-H."/>
            <person name="Larsson T."/>
            <person name="Lv J."/>
            <person name="Arendt D."/>
            <person name="Savage R."/>
            <person name="Osoegawa K."/>
            <person name="de Jong P."/>
            <person name="Lindberg D.R."/>
            <person name="Seaver E.C."/>
            <person name="Weisblat D.A."/>
            <person name="Putnam N.H."/>
            <person name="Grigoriev I.V."/>
            <person name="Rokhsar D.S."/>
        </authorList>
    </citation>
    <scope>NUCLEOTIDE SEQUENCE</scope>
</reference>
<keyword evidence="4 9" id="KW-0812">Transmembrane</keyword>
<dbReference type="STRING" id="6412.T1EE00"/>
<dbReference type="HOGENOM" id="CLU_035763_0_1_1"/>
<proteinExistence type="inferred from homology"/>
<dbReference type="Pfam" id="PF00876">
    <property type="entry name" value="Innexin"/>
    <property type="match status" value="1"/>
</dbReference>
<evidence type="ECO:0000256" key="10">
    <source>
        <dbReference type="SAM" id="MobiDB-lite"/>
    </source>
</evidence>